<keyword evidence="7" id="KW-0067">ATP-binding</keyword>
<dbReference type="InterPro" id="IPR003593">
    <property type="entry name" value="AAA+_ATPase"/>
</dbReference>
<evidence type="ECO:0000256" key="2">
    <source>
        <dbReference type="ARBA" id="ARBA00005814"/>
    </source>
</evidence>
<feature type="transmembrane region" description="Helical" evidence="12">
    <location>
        <begin position="418"/>
        <end position="439"/>
    </location>
</feature>
<feature type="transmembrane region" description="Helical" evidence="12">
    <location>
        <begin position="451"/>
        <end position="474"/>
    </location>
</feature>
<evidence type="ECO:0000259" key="13">
    <source>
        <dbReference type="SMART" id="SM00382"/>
    </source>
</evidence>
<feature type="transmembrane region" description="Helical" evidence="12">
    <location>
        <begin position="573"/>
        <end position="590"/>
    </location>
</feature>
<evidence type="ECO:0000256" key="8">
    <source>
        <dbReference type="ARBA" id="ARBA00022989"/>
    </source>
</evidence>
<evidence type="ECO:0000256" key="12">
    <source>
        <dbReference type="SAM" id="Phobius"/>
    </source>
</evidence>
<evidence type="ECO:0000313" key="15">
    <source>
        <dbReference type="Proteomes" id="UP001152799"/>
    </source>
</evidence>
<evidence type="ECO:0000313" key="14">
    <source>
        <dbReference type="EMBL" id="CAG9760791.1"/>
    </source>
</evidence>
<keyword evidence="6" id="KW-0547">Nucleotide-binding</keyword>
<dbReference type="InterPro" id="IPR027417">
    <property type="entry name" value="P-loop_NTPase"/>
</dbReference>
<evidence type="ECO:0000256" key="7">
    <source>
        <dbReference type="ARBA" id="ARBA00022840"/>
    </source>
</evidence>
<dbReference type="PANTHER" id="PTHR48041">
    <property type="entry name" value="ABC TRANSPORTER G FAMILY MEMBER 28"/>
    <property type="match status" value="1"/>
</dbReference>
<keyword evidence="4" id="KW-0608">Pigment</keyword>
<evidence type="ECO:0000256" key="3">
    <source>
        <dbReference type="ARBA" id="ARBA00022448"/>
    </source>
</evidence>
<evidence type="ECO:0000256" key="5">
    <source>
        <dbReference type="ARBA" id="ARBA00022692"/>
    </source>
</evidence>
<dbReference type="PROSITE" id="PS00211">
    <property type="entry name" value="ABC_TRANSPORTER_1"/>
    <property type="match status" value="1"/>
</dbReference>
<organism evidence="14 15">
    <name type="scientific">Ceutorhynchus assimilis</name>
    <name type="common">cabbage seed weevil</name>
    <dbReference type="NCBI Taxonomy" id="467358"/>
    <lineage>
        <taxon>Eukaryota</taxon>
        <taxon>Metazoa</taxon>
        <taxon>Ecdysozoa</taxon>
        <taxon>Arthropoda</taxon>
        <taxon>Hexapoda</taxon>
        <taxon>Insecta</taxon>
        <taxon>Pterygota</taxon>
        <taxon>Neoptera</taxon>
        <taxon>Endopterygota</taxon>
        <taxon>Coleoptera</taxon>
        <taxon>Polyphaga</taxon>
        <taxon>Cucujiformia</taxon>
        <taxon>Curculionidae</taxon>
        <taxon>Ceutorhynchinae</taxon>
        <taxon>Ceutorhynchus</taxon>
    </lineage>
</organism>
<dbReference type="EMBL" id="OU892277">
    <property type="protein sequence ID" value="CAG9760791.1"/>
    <property type="molecule type" value="Genomic_DNA"/>
</dbReference>
<dbReference type="Proteomes" id="UP001152799">
    <property type="component" value="Chromosome 1"/>
</dbReference>
<dbReference type="GO" id="GO:0031409">
    <property type="term" value="F:pigment binding"/>
    <property type="evidence" value="ECO:0007669"/>
    <property type="project" value="UniProtKB-KW"/>
</dbReference>
<dbReference type="GO" id="GO:0016887">
    <property type="term" value="F:ATP hydrolysis activity"/>
    <property type="evidence" value="ECO:0007669"/>
    <property type="project" value="InterPro"/>
</dbReference>
<reference evidence="14" key="1">
    <citation type="submission" date="2022-01" db="EMBL/GenBank/DDBJ databases">
        <authorList>
            <person name="King R."/>
        </authorList>
    </citation>
    <scope>NUCLEOTIDE SEQUENCE</scope>
</reference>
<dbReference type="PANTHER" id="PTHR48041:SF129">
    <property type="entry name" value="PROTEIN WHITE"/>
    <property type="match status" value="1"/>
</dbReference>
<name>A0A9N9MFM5_9CUCU</name>
<proteinExistence type="inferred from homology"/>
<dbReference type="InterPro" id="IPR017871">
    <property type="entry name" value="ABC_transporter-like_CS"/>
</dbReference>
<dbReference type="AlphaFoldDB" id="A0A9N9MFM5"/>
<keyword evidence="9 12" id="KW-0472">Membrane</keyword>
<feature type="region of interest" description="Disordered" evidence="11">
    <location>
        <begin position="1"/>
        <end position="29"/>
    </location>
</feature>
<dbReference type="GO" id="GO:0005886">
    <property type="term" value="C:plasma membrane"/>
    <property type="evidence" value="ECO:0007669"/>
    <property type="project" value="TreeGrafter"/>
</dbReference>
<dbReference type="Pfam" id="PF19055">
    <property type="entry name" value="ABC2_membrane_7"/>
    <property type="match status" value="1"/>
</dbReference>
<dbReference type="Pfam" id="PF01061">
    <property type="entry name" value="ABC2_membrane"/>
    <property type="match status" value="1"/>
</dbReference>
<dbReference type="InterPro" id="IPR050352">
    <property type="entry name" value="ABCG_transporters"/>
</dbReference>
<keyword evidence="15" id="KW-1185">Reference proteome</keyword>
<dbReference type="Pfam" id="PF00005">
    <property type="entry name" value="ABC_tran"/>
    <property type="match status" value="1"/>
</dbReference>
<keyword evidence="8 12" id="KW-1133">Transmembrane helix</keyword>
<evidence type="ECO:0000256" key="10">
    <source>
        <dbReference type="ARBA" id="ARBA00039188"/>
    </source>
</evidence>
<dbReference type="NCBIfam" id="TIGR00955">
    <property type="entry name" value="3a01204"/>
    <property type="match status" value="1"/>
</dbReference>
<evidence type="ECO:0000256" key="11">
    <source>
        <dbReference type="SAM" id="MobiDB-lite"/>
    </source>
</evidence>
<dbReference type="CDD" id="cd03213">
    <property type="entry name" value="ABCG_EPDR"/>
    <property type="match status" value="1"/>
</dbReference>
<evidence type="ECO:0000256" key="1">
    <source>
        <dbReference type="ARBA" id="ARBA00004141"/>
    </source>
</evidence>
<feature type="transmembrane region" description="Helical" evidence="12">
    <location>
        <begin position="494"/>
        <end position="522"/>
    </location>
</feature>
<dbReference type="InterPro" id="IPR013525">
    <property type="entry name" value="ABC2_TM"/>
</dbReference>
<dbReference type="InterPro" id="IPR003439">
    <property type="entry name" value="ABC_transporter-like_ATP-bd"/>
</dbReference>
<dbReference type="OrthoDB" id="66620at2759"/>
<gene>
    <name evidence="14" type="ORF">CEUTPL_LOCUS1512</name>
</gene>
<dbReference type="SMART" id="SM00382">
    <property type="entry name" value="AAA"/>
    <property type="match status" value="1"/>
</dbReference>
<keyword evidence="5 12" id="KW-0812">Transmembrane</keyword>
<protein>
    <recommendedName>
        <fullName evidence="10">Protein white</fullName>
    </recommendedName>
</protein>
<feature type="transmembrane region" description="Helical" evidence="12">
    <location>
        <begin position="648"/>
        <end position="668"/>
    </location>
</feature>
<dbReference type="InterPro" id="IPR005284">
    <property type="entry name" value="Pigment_permease/Abcg"/>
</dbReference>
<comment type="subcellular location">
    <subcellularLocation>
        <location evidence="1">Membrane</location>
        <topology evidence="1">Multi-pass membrane protein</topology>
    </subcellularLocation>
</comment>
<feature type="transmembrane region" description="Helical" evidence="12">
    <location>
        <begin position="528"/>
        <end position="552"/>
    </location>
</feature>
<evidence type="ECO:0000256" key="6">
    <source>
        <dbReference type="ARBA" id="ARBA00022741"/>
    </source>
</evidence>
<keyword evidence="3" id="KW-0813">Transport</keyword>
<feature type="compositionally biased region" description="Low complexity" evidence="11">
    <location>
        <begin position="16"/>
        <end position="29"/>
    </location>
</feature>
<dbReference type="GO" id="GO:0005524">
    <property type="term" value="F:ATP binding"/>
    <property type="evidence" value="ECO:0007669"/>
    <property type="project" value="UniProtKB-KW"/>
</dbReference>
<dbReference type="SUPFAM" id="SSF52540">
    <property type="entry name" value="P-loop containing nucleoside triphosphate hydrolases"/>
    <property type="match status" value="1"/>
</dbReference>
<accession>A0A9N9MFM5</accession>
<sequence length="675" mass="75761">MADSDERTPLFRNGFNNEDSNNSENVSTDSSFRIPIYGTTSEQPNLRTVPIEERINYTWSSLNVFTNVDTPQSESHLCFCCKRNPGSRGQKKHLLKNISGLAYPGELLAILGSSGAGKTTLLNALTFRSPKSITVTGTRCVNGTPVNSKALTSQSAYVQQNELFIGSLTVKEHLRFQALVRMDRHISYEQRMKRVNEVITEMTLNKCENTCIGIPGRLKGISGGELKRLSFAAEVLTNPSLMFCDEPTSGLDSFMALNVVQILKNMAHAGKTVICTIHQPSSELYAMFDKLLLMSEGRIAFLGTPEAADLFFRELEAPCPKNYNPADYFIQLLAIVPGNEESCRNAVNMICDKFQRSEPGIQVALDSTMKSSEFLRHQDADVWINGSNGNKSPYKASWCAQFRAVLWRSWLSIIKEPLLVKVRLLQTIMVSLILGAIYYGQVIDQDGVMNINGAIFIFLTNMTFQNVFAVINVFSSELPIFLREHKNGMYRTDVYFLGKTIADIPIFVFLPLLFLSICYYLIGLNTEMPRFFVACGIIVLVANAATSFGYLISCVSSTISMALSIGPPMLIPFLLFGGFFLNIQSIPVYFEWLAYLSWFKYGNEALMINQWENVTNIQCPRGNSTCLRNGHVVLEIYNFKEEHLMIDIISLIGLIVAFRFAAFLALLWKTYIDEE</sequence>
<dbReference type="GO" id="GO:0140359">
    <property type="term" value="F:ABC-type transporter activity"/>
    <property type="evidence" value="ECO:0007669"/>
    <property type="project" value="InterPro"/>
</dbReference>
<evidence type="ECO:0000256" key="4">
    <source>
        <dbReference type="ARBA" id="ARBA00022474"/>
    </source>
</evidence>
<dbReference type="InterPro" id="IPR043926">
    <property type="entry name" value="ABCG_dom"/>
</dbReference>
<comment type="similarity">
    <text evidence="2">Belongs to the ABC transporter superfamily. ABCG family. Eye pigment precursor importer (TC 3.A.1.204) subfamily.</text>
</comment>
<dbReference type="FunFam" id="3.40.50.300:FF:001225">
    <property type="entry name" value="ATP-binding cassette sub-family G member"/>
    <property type="match status" value="1"/>
</dbReference>
<evidence type="ECO:0000256" key="9">
    <source>
        <dbReference type="ARBA" id="ARBA00023136"/>
    </source>
</evidence>
<feature type="domain" description="AAA+ ATPase" evidence="13">
    <location>
        <begin position="104"/>
        <end position="298"/>
    </location>
</feature>
<dbReference type="Gene3D" id="3.40.50.300">
    <property type="entry name" value="P-loop containing nucleotide triphosphate hydrolases"/>
    <property type="match status" value="1"/>
</dbReference>
<dbReference type="GO" id="GO:0030659">
    <property type="term" value="C:cytoplasmic vesicle membrane"/>
    <property type="evidence" value="ECO:0007669"/>
    <property type="project" value="TreeGrafter"/>
</dbReference>